<dbReference type="GO" id="GO:0005886">
    <property type="term" value="C:plasma membrane"/>
    <property type="evidence" value="ECO:0007669"/>
    <property type="project" value="UniProtKB-SubCell"/>
</dbReference>
<dbReference type="InterPro" id="IPR052425">
    <property type="entry name" value="Uncharacterized_MFS-type"/>
</dbReference>
<evidence type="ECO:0000256" key="5">
    <source>
        <dbReference type="ARBA" id="ARBA00023136"/>
    </source>
</evidence>
<evidence type="ECO:0000256" key="1">
    <source>
        <dbReference type="ARBA" id="ARBA00004651"/>
    </source>
</evidence>
<accession>A0A2J6N456</accession>
<feature type="transmembrane region" description="Helical" evidence="6">
    <location>
        <begin position="74"/>
        <end position="107"/>
    </location>
</feature>
<feature type="transmembrane region" description="Helical" evidence="6">
    <location>
        <begin position="243"/>
        <end position="267"/>
    </location>
</feature>
<proteinExistence type="predicted"/>
<evidence type="ECO:0000313" key="7">
    <source>
        <dbReference type="EMBL" id="PMB75993.1"/>
    </source>
</evidence>
<keyword evidence="2" id="KW-1003">Cell membrane</keyword>
<dbReference type="EMBL" id="PNIM01000003">
    <property type="protein sequence ID" value="PMB75993.1"/>
    <property type="molecule type" value="Genomic_DNA"/>
</dbReference>
<keyword evidence="5 6" id="KW-0472">Membrane</keyword>
<dbReference type="Proteomes" id="UP000237153">
    <property type="component" value="Unassembled WGS sequence"/>
</dbReference>
<keyword evidence="4 6" id="KW-1133">Transmembrane helix</keyword>
<sequence length="384" mass="42067">MKIDKKIRVFLILSFVSLFADMTYEGARSVGGAYLEVLKAPLIFAGMLSIGELLAYLFRAFSGILVTKYRSSSFLWFLTITGYVTNLAVIPLLAISGNWIIAFILYMLERIGKGLRGPSRDIILSELIKGLGSGKGFGIHEFLDQLGAVSGPLIVAYYLAGHGGFYYAYLFLAIPAIIAIALVFSAMIQYPKIESVHTDKRISFRVPRGTFRFFLVSIFLISVSFTQWGIISYRITLEGIGAQYAAILYVLAMAADAAVAIPLGMLFDKYGVKTIYPIPIISIFSNILLLFENSLFLLFLGSILWGTVTGYYESVFRAAVAELAKEDVAGGFGVYSLVQGIAMGIGGIIIAVFYIVSKSALIDYIIALNLIAMLFFALSTKRSI</sequence>
<dbReference type="SUPFAM" id="SSF103473">
    <property type="entry name" value="MFS general substrate transporter"/>
    <property type="match status" value="1"/>
</dbReference>
<gene>
    <name evidence="7" type="ORF">C0188_00955</name>
</gene>
<dbReference type="InterPro" id="IPR036259">
    <property type="entry name" value="MFS_trans_sf"/>
</dbReference>
<dbReference type="Gene3D" id="1.20.1250.20">
    <property type="entry name" value="MFS general substrate transporter like domains"/>
    <property type="match status" value="2"/>
</dbReference>
<evidence type="ECO:0000313" key="8">
    <source>
        <dbReference type="Proteomes" id="UP000237153"/>
    </source>
</evidence>
<comment type="caution">
    <text evidence="7">The sequence shown here is derived from an EMBL/GenBank/DDBJ whole genome shotgun (WGS) entry which is preliminary data.</text>
</comment>
<evidence type="ECO:0000256" key="3">
    <source>
        <dbReference type="ARBA" id="ARBA00022692"/>
    </source>
</evidence>
<dbReference type="AlphaFoldDB" id="A0A2J6N456"/>
<evidence type="ECO:0000256" key="6">
    <source>
        <dbReference type="SAM" id="Phobius"/>
    </source>
</evidence>
<evidence type="ECO:0000256" key="4">
    <source>
        <dbReference type="ARBA" id="ARBA00022989"/>
    </source>
</evidence>
<dbReference type="CDD" id="cd17370">
    <property type="entry name" value="MFS_MJ1317_like"/>
    <property type="match status" value="1"/>
</dbReference>
<feature type="transmembrane region" description="Helical" evidence="6">
    <location>
        <begin position="297"/>
        <end position="320"/>
    </location>
</feature>
<name>A0A2J6N456_9CREN</name>
<comment type="subcellular location">
    <subcellularLocation>
        <location evidence="1">Cell membrane</location>
        <topology evidence="1">Multi-pass membrane protein</topology>
    </subcellularLocation>
</comment>
<protein>
    <submittedName>
        <fullName evidence="7">MFS transporter</fullName>
    </submittedName>
</protein>
<feature type="transmembrane region" description="Helical" evidence="6">
    <location>
        <begin position="166"/>
        <end position="190"/>
    </location>
</feature>
<keyword evidence="3 6" id="KW-0812">Transmembrane</keyword>
<feature type="transmembrane region" description="Helical" evidence="6">
    <location>
        <begin position="361"/>
        <end position="378"/>
    </location>
</feature>
<feature type="transmembrane region" description="Helical" evidence="6">
    <location>
        <begin position="42"/>
        <end position="62"/>
    </location>
</feature>
<organism evidence="7 8">
    <name type="scientific">Fervidicoccus fontis</name>
    <dbReference type="NCBI Taxonomy" id="683846"/>
    <lineage>
        <taxon>Archaea</taxon>
        <taxon>Thermoproteota</taxon>
        <taxon>Thermoprotei</taxon>
        <taxon>Fervidicoccales</taxon>
        <taxon>Fervidicoccaceae</taxon>
        <taxon>Fervidicoccus</taxon>
    </lineage>
</organism>
<evidence type="ECO:0000256" key="2">
    <source>
        <dbReference type="ARBA" id="ARBA00022475"/>
    </source>
</evidence>
<feature type="transmembrane region" description="Helical" evidence="6">
    <location>
        <begin position="211"/>
        <end position="231"/>
    </location>
</feature>
<dbReference type="PANTHER" id="PTHR42688:SF1">
    <property type="entry name" value="BLR5212 PROTEIN"/>
    <property type="match status" value="1"/>
</dbReference>
<feature type="transmembrane region" description="Helical" evidence="6">
    <location>
        <begin position="332"/>
        <end position="355"/>
    </location>
</feature>
<feature type="transmembrane region" description="Helical" evidence="6">
    <location>
        <begin position="274"/>
        <end position="291"/>
    </location>
</feature>
<reference evidence="7 8" key="1">
    <citation type="submission" date="2018-01" db="EMBL/GenBank/DDBJ databases">
        <title>Metagenomic assembled genomes from two thermal pools in the Uzon Caldera, Kamchatka, Russia.</title>
        <authorList>
            <person name="Wilkins L."/>
            <person name="Ettinger C."/>
        </authorList>
    </citation>
    <scope>NUCLEOTIDE SEQUENCE [LARGE SCALE GENOMIC DNA]</scope>
    <source>
        <strain evidence="7">ZAV-06</strain>
    </source>
</reference>
<dbReference type="PANTHER" id="PTHR42688">
    <property type="entry name" value="CONSERVED PROTEIN"/>
    <property type="match status" value="1"/>
</dbReference>